<organism evidence="4">
    <name type="scientific">Caenorhabditis brenneri</name>
    <name type="common">Nematode worm</name>
    <dbReference type="NCBI Taxonomy" id="135651"/>
    <lineage>
        <taxon>Eukaryota</taxon>
        <taxon>Metazoa</taxon>
        <taxon>Ecdysozoa</taxon>
        <taxon>Nematoda</taxon>
        <taxon>Chromadorea</taxon>
        <taxon>Rhabditida</taxon>
        <taxon>Rhabditina</taxon>
        <taxon>Rhabditomorpha</taxon>
        <taxon>Rhabditoidea</taxon>
        <taxon>Rhabditidae</taxon>
        <taxon>Peloderinae</taxon>
        <taxon>Caenorhabditis</taxon>
    </lineage>
</organism>
<protein>
    <submittedName>
        <fullName evidence="3">Uncharacterized protein</fullName>
    </submittedName>
</protein>
<sequence length="546" mass="64163">MKGIKEIFQTPSNQSAVSSDVKPDWAGSDVPQRPSNILAASLGWGHSTESGKMLEKDRVDMKRIAMKKESDQQEGKNVMKGWMRQAEEQDEEFYLEVEAYQIERRRLYELKHESDFTERHKVVDQKKIQSSVHPNESDISKSHQSLCLTEEIIKQITASKIRLQSERKSKKKQKHSAEELFRSERCLKKLRTECLKDLKHRYKTWKEENSTENQAAVLFHFMKIENELNHFEKRTIQKYLGDEEVDDTEKGEKDELKTEKRWKKCDKNLDYHKKNQQESIEEAVTLSESFDSILRSDEELIALINELTELERRMTAEWGPIQRKLFLYVNSLRHILNEEEKKVAECVLDFQRLRDDALQRKRELMRDLEQFGDAEAPDHVLDRKNEIIATFERASVKLAETNLMHRRLTILPEDFSLEISQTLLARISDLQEVSSDILGKMQDPNNDHNLLAPTKTWRDKIGKTWEALTDIRLLIPTIRLQQNKLEQLNALLTRVKRLHCPPWFDPFLDAVGGNVIEEILQFRDNIGEYNAGIVEIYKEIEQFLMD</sequence>
<name>G0N681_CAEBE</name>
<evidence type="ECO:0000256" key="1">
    <source>
        <dbReference type="SAM" id="Coils"/>
    </source>
</evidence>
<feature type="region of interest" description="Disordered" evidence="2">
    <location>
        <begin position="1"/>
        <end position="33"/>
    </location>
</feature>
<keyword evidence="1" id="KW-0175">Coiled coil</keyword>
<evidence type="ECO:0000256" key="2">
    <source>
        <dbReference type="SAM" id="MobiDB-lite"/>
    </source>
</evidence>
<keyword evidence="4" id="KW-1185">Reference proteome</keyword>
<evidence type="ECO:0000313" key="4">
    <source>
        <dbReference type="Proteomes" id="UP000008068"/>
    </source>
</evidence>
<feature type="coiled-coil region" evidence="1">
    <location>
        <begin position="293"/>
        <end position="356"/>
    </location>
</feature>
<gene>
    <name evidence="3" type="ORF">CAEBREN_09304</name>
</gene>
<feature type="compositionally biased region" description="Polar residues" evidence="2">
    <location>
        <begin position="9"/>
        <end position="18"/>
    </location>
</feature>
<dbReference type="AlphaFoldDB" id="G0N681"/>
<dbReference type="HOGENOM" id="CLU_498973_0_0_1"/>
<reference evidence="4" key="1">
    <citation type="submission" date="2011-07" db="EMBL/GenBank/DDBJ databases">
        <authorList>
            <consortium name="Caenorhabditis brenneri Sequencing and Analysis Consortium"/>
            <person name="Wilson R.K."/>
        </authorList>
    </citation>
    <scope>NUCLEOTIDE SEQUENCE [LARGE SCALE GENOMIC DNA]</scope>
    <source>
        <strain evidence="4">PB2801</strain>
    </source>
</reference>
<evidence type="ECO:0000313" key="3">
    <source>
        <dbReference type="EMBL" id="EGT53600.1"/>
    </source>
</evidence>
<dbReference type="EMBL" id="GL379842">
    <property type="protein sequence ID" value="EGT53600.1"/>
    <property type="molecule type" value="Genomic_DNA"/>
</dbReference>
<dbReference type="InParanoid" id="G0N681"/>
<proteinExistence type="predicted"/>
<accession>G0N681</accession>
<dbReference type="Proteomes" id="UP000008068">
    <property type="component" value="Unassembled WGS sequence"/>
</dbReference>